<gene>
    <name evidence="1" type="ORF">L873DRAFT_1596703</name>
</gene>
<accession>A0A3N4JTW6</accession>
<feature type="non-terminal residue" evidence="1">
    <location>
        <position position="1"/>
    </location>
</feature>
<dbReference type="OrthoDB" id="3156807at2759"/>
<keyword evidence="2" id="KW-1185">Reference proteome</keyword>
<organism evidence="1 2">
    <name type="scientific">Choiromyces venosus 120613-1</name>
    <dbReference type="NCBI Taxonomy" id="1336337"/>
    <lineage>
        <taxon>Eukaryota</taxon>
        <taxon>Fungi</taxon>
        <taxon>Dikarya</taxon>
        <taxon>Ascomycota</taxon>
        <taxon>Pezizomycotina</taxon>
        <taxon>Pezizomycetes</taxon>
        <taxon>Pezizales</taxon>
        <taxon>Tuberaceae</taxon>
        <taxon>Choiromyces</taxon>
    </lineage>
</organism>
<dbReference type="Gene3D" id="1.25.40.470">
    <property type="match status" value="1"/>
</dbReference>
<sequence>VSEMHKRFSRGNTISASELRELGYQMLDVQDYAEALRRFEAAGDLQGIALATAYITEKIALTNRACGSFREANLHFIDASESFLKAGSIMKAVQCRKEGGDQKGAVKILANNGAYEDAAWLAAENGLFSEISEIYTKLNKYEIALAAYARGKKFKQMVYYIKKYKTKIDPYCWKQYAQLSYISKYGQSEGIRDEFEKVALNQTGSLMEQEMVLSRYGLVNKLFDLRRANGDHMRAYEGGVGSGLLEKSIRLLS</sequence>
<reference evidence="1 2" key="1">
    <citation type="journal article" date="2018" name="Nat. Ecol. Evol.">
        <title>Pezizomycetes genomes reveal the molecular basis of ectomycorrhizal truffle lifestyle.</title>
        <authorList>
            <person name="Murat C."/>
            <person name="Payen T."/>
            <person name="Noel B."/>
            <person name="Kuo A."/>
            <person name="Morin E."/>
            <person name="Chen J."/>
            <person name="Kohler A."/>
            <person name="Krizsan K."/>
            <person name="Balestrini R."/>
            <person name="Da Silva C."/>
            <person name="Montanini B."/>
            <person name="Hainaut M."/>
            <person name="Levati E."/>
            <person name="Barry K.W."/>
            <person name="Belfiori B."/>
            <person name="Cichocki N."/>
            <person name="Clum A."/>
            <person name="Dockter R.B."/>
            <person name="Fauchery L."/>
            <person name="Guy J."/>
            <person name="Iotti M."/>
            <person name="Le Tacon F."/>
            <person name="Lindquist E.A."/>
            <person name="Lipzen A."/>
            <person name="Malagnac F."/>
            <person name="Mello A."/>
            <person name="Molinier V."/>
            <person name="Miyauchi S."/>
            <person name="Poulain J."/>
            <person name="Riccioni C."/>
            <person name="Rubini A."/>
            <person name="Sitrit Y."/>
            <person name="Splivallo R."/>
            <person name="Traeger S."/>
            <person name="Wang M."/>
            <person name="Zifcakova L."/>
            <person name="Wipf D."/>
            <person name="Zambonelli A."/>
            <person name="Paolocci F."/>
            <person name="Nowrousian M."/>
            <person name="Ottonello S."/>
            <person name="Baldrian P."/>
            <person name="Spatafora J.W."/>
            <person name="Henrissat B."/>
            <person name="Nagy L.G."/>
            <person name="Aury J.M."/>
            <person name="Wincker P."/>
            <person name="Grigoriev I.V."/>
            <person name="Bonfante P."/>
            <person name="Martin F.M."/>
        </authorList>
    </citation>
    <scope>NUCLEOTIDE SEQUENCE [LARGE SCALE GENOMIC DNA]</scope>
    <source>
        <strain evidence="1 2">120613-1</strain>
    </source>
</reference>
<proteinExistence type="predicted"/>
<dbReference type="Proteomes" id="UP000276215">
    <property type="component" value="Unassembled WGS sequence"/>
</dbReference>
<dbReference type="InterPro" id="IPR039904">
    <property type="entry name" value="TRANK1"/>
</dbReference>
<dbReference type="EMBL" id="ML120372">
    <property type="protein sequence ID" value="RPB01637.1"/>
    <property type="molecule type" value="Genomic_DNA"/>
</dbReference>
<name>A0A3N4JTW6_9PEZI</name>
<evidence type="ECO:0008006" key="3">
    <source>
        <dbReference type="Google" id="ProtNLM"/>
    </source>
</evidence>
<dbReference type="PANTHER" id="PTHR21529">
    <property type="entry name" value="MAMMARY TURMOR VIRUS RECEPTOR HOMOLOG 1, 2 MTVR1, 2"/>
    <property type="match status" value="1"/>
</dbReference>
<protein>
    <recommendedName>
        <fullName evidence="3">TPR-like protein</fullName>
    </recommendedName>
</protein>
<feature type="non-terminal residue" evidence="1">
    <location>
        <position position="253"/>
    </location>
</feature>
<evidence type="ECO:0000313" key="1">
    <source>
        <dbReference type="EMBL" id="RPB01637.1"/>
    </source>
</evidence>
<evidence type="ECO:0000313" key="2">
    <source>
        <dbReference type="Proteomes" id="UP000276215"/>
    </source>
</evidence>
<dbReference type="AlphaFoldDB" id="A0A3N4JTW6"/>
<dbReference type="PANTHER" id="PTHR21529:SF4">
    <property type="entry name" value="TPR AND ANKYRIN REPEAT-CONTAINING PROTEIN 1"/>
    <property type="match status" value="1"/>
</dbReference>